<proteinExistence type="inferred from homology"/>
<dbReference type="CDD" id="cd17039">
    <property type="entry name" value="Ubl_ubiquitin_like"/>
    <property type="match status" value="2"/>
</dbReference>
<evidence type="ECO:0000256" key="4">
    <source>
        <dbReference type="ARBA" id="ARBA00022741"/>
    </source>
</evidence>
<dbReference type="PANTHER" id="PTHR45800:SF4">
    <property type="entry name" value="PHOSPHATIDYLINOSITOL 4-KINASE GAMMA 3"/>
    <property type="match status" value="1"/>
</dbReference>
<dbReference type="GO" id="GO:0004430">
    <property type="term" value="F:1-phosphatidylinositol 4-kinase activity"/>
    <property type="evidence" value="ECO:0007669"/>
    <property type="project" value="UniProtKB-EC"/>
</dbReference>
<keyword evidence="5" id="KW-0418">Kinase</keyword>
<dbReference type="Gene3D" id="3.10.20.90">
    <property type="entry name" value="Phosphatidylinositol 3-kinase Catalytic Subunit, Chain A, domain 1"/>
    <property type="match status" value="2"/>
</dbReference>
<dbReference type="SMART" id="SM00213">
    <property type="entry name" value="UBQ"/>
    <property type="match status" value="2"/>
</dbReference>
<protein>
    <recommendedName>
        <fullName evidence="2">1-phosphatidylinositol 4-kinase</fullName>
        <ecNumber evidence="2">2.7.1.67</ecNumber>
    </recommendedName>
</protein>
<dbReference type="InterPro" id="IPR000626">
    <property type="entry name" value="Ubiquitin-like_dom"/>
</dbReference>
<evidence type="ECO:0000256" key="2">
    <source>
        <dbReference type="ARBA" id="ARBA00012169"/>
    </source>
</evidence>
<dbReference type="GO" id="GO:0005524">
    <property type="term" value="F:ATP binding"/>
    <property type="evidence" value="ECO:0007669"/>
    <property type="project" value="UniProtKB-KW"/>
</dbReference>
<name>A0A7S3XGP1_9CHLO</name>
<reference evidence="9" key="1">
    <citation type="submission" date="2021-01" db="EMBL/GenBank/DDBJ databases">
        <authorList>
            <person name="Corre E."/>
            <person name="Pelletier E."/>
            <person name="Niang G."/>
            <person name="Scheremetjew M."/>
            <person name="Finn R."/>
            <person name="Kale V."/>
            <person name="Holt S."/>
            <person name="Cochrane G."/>
            <person name="Meng A."/>
            <person name="Brown T."/>
            <person name="Cohen L."/>
        </authorList>
    </citation>
    <scope>NUCLEOTIDE SEQUENCE</scope>
    <source>
        <strain evidence="9">CCMP1897</strain>
    </source>
</reference>
<keyword evidence="6" id="KW-0067">ATP-binding</keyword>
<dbReference type="Pfam" id="PF00454">
    <property type="entry name" value="PI3_PI4_kinase"/>
    <property type="match status" value="1"/>
</dbReference>
<gene>
    <name evidence="9" type="ORF">PSAL00342_LOCUS7232</name>
</gene>
<accession>A0A7S3XGP1</accession>
<evidence type="ECO:0000256" key="5">
    <source>
        <dbReference type="ARBA" id="ARBA00022777"/>
    </source>
</evidence>
<dbReference type="PROSITE" id="PS50290">
    <property type="entry name" value="PI3_4_KINASE_3"/>
    <property type="match status" value="1"/>
</dbReference>
<evidence type="ECO:0000256" key="6">
    <source>
        <dbReference type="ARBA" id="ARBA00022840"/>
    </source>
</evidence>
<evidence type="ECO:0000259" key="8">
    <source>
        <dbReference type="PROSITE" id="PS50290"/>
    </source>
</evidence>
<dbReference type="PROSITE" id="PS50053">
    <property type="entry name" value="UBIQUITIN_2"/>
    <property type="match status" value="2"/>
</dbReference>
<evidence type="ECO:0000259" key="7">
    <source>
        <dbReference type="PROSITE" id="PS50053"/>
    </source>
</evidence>
<feature type="domain" description="PI3K/PI4K catalytic" evidence="8">
    <location>
        <begin position="295"/>
        <end position="565"/>
    </location>
</feature>
<dbReference type="EC" id="2.7.1.67" evidence="2"/>
<feature type="domain" description="Ubiquitin-like" evidence="7">
    <location>
        <begin position="119"/>
        <end position="193"/>
    </location>
</feature>
<dbReference type="InterPro" id="IPR019956">
    <property type="entry name" value="Ubiquitin_dom"/>
</dbReference>
<dbReference type="PANTHER" id="PTHR45800">
    <property type="entry name" value="PHOSPHATIDYLINOSITOL 4-KINASE GAMMA"/>
    <property type="match status" value="1"/>
</dbReference>
<dbReference type="SUPFAM" id="SSF54236">
    <property type="entry name" value="Ubiquitin-like"/>
    <property type="match status" value="2"/>
</dbReference>
<dbReference type="InterPro" id="IPR029071">
    <property type="entry name" value="Ubiquitin-like_domsf"/>
</dbReference>
<keyword evidence="3" id="KW-0808">Transferase</keyword>
<evidence type="ECO:0000256" key="3">
    <source>
        <dbReference type="ARBA" id="ARBA00022679"/>
    </source>
</evidence>
<dbReference type="AlphaFoldDB" id="A0A7S3XGP1"/>
<evidence type="ECO:0000313" key="9">
    <source>
        <dbReference type="EMBL" id="CAE0613333.1"/>
    </source>
</evidence>
<dbReference type="InterPro" id="IPR044571">
    <property type="entry name" value="P4KG1-8"/>
</dbReference>
<dbReference type="PRINTS" id="PR00348">
    <property type="entry name" value="UBIQUITIN"/>
</dbReference>
<feature type="domain" description="Ubiquitin-like" evidence="7">
    <location>
        <begin position="192"/>
        <end position="253"/>
    </location>
</feature>
<comment type="similarity">
    <text evidence="1">Belongs to the PI3/PI4-kinase family. Type II PI4K subfamily.</text>
</comment>
<evidence type="ECO:0000256" key="1">
    <source>
        <dbReference type="ARBA" id="ARBA00008941"/>
    </source>
</evidence>
<dbReference type="Pfam" id="PF00240">
    <property type="entry name" value="ubiquitin"/>
    <property type="match status" value="2"/>
</dbReference>
<keyword evidence="4" id="KW-0547">Nucleotide-binding</keyword>
<dbReference type="EMBL" id="HBIS01008614">
    <property type="protein sequence ID" value="CAE0613333.1"/>
    <property type="molecule type" value="Transcribed_RNA"/>
</dbReference>
<dbReference type="InterPro" id="IPR000403">
    <property type="entry name" value="PI3/4_kinase_cat_dom"/>
</dbReference>
<sequence length="609" mass="66894">MSTTTTKSLLTRKLVTRTDVVSPVAPPPPPRESEDDISLYMTCSNAAGDVRTVRVLEHEPIVDLSFGIHTHQGVVRSGKKLTFGNPELKKNCEVAHMSTVAESLGGDVMHMAVQLKDLLYVRVRTVEHETEVAIRRNQSVRDLKEVVQREEGIEAEDMQLLLRGRELDDESAISETALSDGTILHLLVRNRARVRVQSATGKKLELTISSSESIESLKEKLDKDHGIDVSSHRLMYKGRELQDGRTLASYGISRIGNLSLEVLNPQKKDGCDSTEGEVHLLSQSIEAAKRGLLHGFYPELASSGSGGAYMMYDDGGSPVAVFKPEDEEPLAANNPRPLTYIPTVPGEGLRRGTKVGEGAKREVAAFLLDKNHFSSVPATTLVKFGDGKVGSLQQFVLSESDCENMGPSLFSVKEVHKICLLDIRLANTDRNGGNILVKESPNGYDLIPIDHGYCLPSSFMDCSFEWAYWPQAKVPFDAATCTYINSIDVEEDLTLLKQNGVGLRPECERVYRISVSLLQKASKALLSPHEISKVMCRDTPTSQSPLEKLVSDAYVLAAAENGVRVKKSASLPGILEGCSETEYLNKVEELLDSYLLETSSDDLQFACQD</sequence>
<organism evidence="9">
    <name type="scientific">Picocystis salinarum</name>
    <dbReference type="NCBI Taxonomy" id="88271"/>
    <lineage>
        <taxon>Eukaryota</taxon>
        <taxon>Viridiplantae</taxon>
        <taxon>Chlorophyta</taxon>
        <taxon>Picocystophyceae</taxon>
        <taxon>Picocystales</taxon>
        <taxon>Picocystaceae</taxon>
        <taxon>Picocystis</taxon>
    </lineage>
</organism>